<evidence type="ECO:0000313" key="2">
    <source>
        <dbReference type="Proteomes" id="UP001235939"/>
    </source>
</evidence>
<dbReference type="Gene3D" id="3.30.420.10">
    <property type="entry name" value="Ribonuclease H-like superfamily/Ribonuclease H"/>
    <property type="match status" value="1"/>
</dbReference>
<dbReference type="EMBL" id="CP092863">
    <property type="protein sequence ID" value="UYV62117.1"/>
    <property type="molecule type" value="Genomic_DNA"/>
</dbReference>
<accession>A0ABY6K370</accession>
<keyword evidence="2" id="KW-1185">Reference proteome</keyword>
<proteinExistence type="predicted"/>
<evidence type="ECO:0000313" key="1">
    <source>
        <dbReference type="EMBL" id="UYV62117.1"/>
    </source>
</evidence>
<dbReference type="Proteomes" id="UP001235939">
    <property type="component" value="Chromosome 01"/>
</dbReference>
<protein>
    <submittedName>
        <fullName evidence="1">Uncharacterized protein</fullName>
    </submittedName>
</protein>
<organism evidence="1 2">
    <name type="scientific">Cordylochernes scorpioides</name>
    <dbReference type="NCBI Taxonomy" id="51811"/>
    <lineage>
        <taxon>Eukaryota</taxon>
        <taxon>Metazoa</taxon>
        <taxon>Ecdysozoa</taxon>
        <taxon>Arthropoda</taxon>
        <taxon>Chelicerata</taxon>
        <taxon>Arachnida</taxon>
        <taxon>Pseudoscorpiones</taxon>
        <taxon>Cheliferoidea</taxon>
        <taxon>Chernetidae</taxon>
        <taxon>Cordylochernes</taxon>
    </lineage>
</organism>
<reference evidence="1 2" key="1">
    <citation type="submission" date="2022-01" db="EMBL/GenBank/DDBJ databases">
        <title>A chromosomal length assembly of Cordylochernes scorpioides.</title>
        <authorList>
            <person name="Zeh D."/>
            <person name="Zeh J."/>
        </authorList>
    </citation>
    <scope>NUCLEOTIDE SEQUENCE [LARGE SCALE GENOMIC DNA]</scope>
    <source>
        <strain evidence="1">IN4F17</strain>
        <tissue evidence="1">Whole Body</tissue>
    </source>
</reference>
<sequence>MYTRRDLYRWDVRISRAQILHKFRQSQAAVNVACMLNMLDDRFEEPGENNLIRRLRPLLGMRICGSRAPAKKELNLKAYNLQKVKLFKDENKRERLERCRQLKHRATGVKSNQEVYCRNIVETFVLLWARQHFGDADWTFQQDSVSAHDVKLNQDWCRDHFPDFITSAE</sequence>
<dbReference type="InterPro" id="IPR036397">
    <property type="entry name" value="RNaseH_sf"/>
</dbReference>
<gene>
    <name evidence="1" type="ORF">LAZ67_1007875</name>
</gene>
<name>A0ABY6K370_9ARAC</name>